<dbReference type="PANTHER" id="PTHR33514">
    <property type="entry name" value="PROTEIN ABCI12, CHLOROPLASTIC"/>
    <property type="match status" value="1"/>
</dbReference>
<gene>
    <name evidence="6" type="ORF">DYH56_15420</name>
</gene>
<dbReference type="EMBL" id="QUAJ01000056">
    <property type="protein sequence ID" value="REI39268.1"/>
    <property type="molecule type" value="Genomic_DNA"/>
</dbReference>
<keyword evidence="7" id="KW-1185">Reference proteome</keyword>
<evidence type="ECO:0000256" key="5">
    <source>
        <dbReference type="SAM" id="Phobius"/>
    </source>
</evidence>
<evidence type="ECO:0000256" key="3">
    <source>
        <dbReference type="ARBA" id="ARBA00022989"/>
    </source>
</evidence>
<dbReference type="RefSeq" id="WP_114643753.1">
    <property type="nucleotide sequence ID" value="NZ_JAACIO010000053.1"/>
</dbReference>
<organism evidence="6 7">
    <name type="scientific">Psychrilyobacter piezotolerans</name>
    <dbReference type="NCBI Taxonomy" id="2293438"/>
    <lineage>
        <taxon>Bacteria</taxon>
        <taxon>Fusobacteriati</taxon>
        <taxon>Fusobacteriota</taxon>
        <taxon>Fusobacteriia</taxon>
        <taxon>Fusobacteriales</taxon>
        <taxon>Fusobacteriaceae</taxon>
        <taxon>Psychrilyobacter</taxon>
    </lineage>
</organism>
<keyword evidence="2 5" id="KW-0812">Transmembrane</keyword>
<feature type="transmembrane region" description="Helical" evidence="5">
    <location>
        <begin position="27"/>
        <end position="54"/>
    </location>
</feature>
<evidence type="ECO:0000256" key="4">
    <source>
        <dbReference type="ARBA" id="ARBA00023136"/>
    </source>
</evidence>
<dbReference type="Pfam" id="PF02361">
    <property type="entry name" value="CbiQ"/>
    <property type="match status" value="1"/>
</dbReference>
<keyword evidence="3 5" id="KW-1133">Transmembrane helix</keyword>
<accession>A0ABX9KCV4</accession>
<evidence type="ECO:0000256" key="2">
    <source>
        <dbReference type="ARBA" id="ARBA00022692"/>
    </source>
</evidence>
<name>A0ABX9KCV4_9FUSO</name>
<dbReference type="CDD" id="cd16914">
    <property type="entry name" value="EcfT"/>
    <property type="match status" value="1"/>
</dbReference>
<dbReference type="Proteomes" id="UP000263486">
    <property type="component" value="Unassembled WGS sequence"/>
</dbReference>
<proteinExistence type="predicted"/>
<feature type="transmembrane region" description="Helical" evidence="5">
    <location>
        <begin position="113"/>
        <end position="135"/>
    </location>
</feature>
<dbReference type="PANTHER" id="PTHR33514:SF1">
    <property type="entry name" value="ABC TRANSPORTER PERMEASE"/>
    <property type="match status" value="1"/>
</dbReference>
<comment type="caution">
    <text evidence="6">The sequence shown here is derived from an EMBL/GenBank/DDBJ whole genome shotgun (WGS) entry which is preliminary data.</text>
</comment>
<evidence type="ECO:0000256" key="1">
    <source>
        <dbReference type="ARBA" id="ARBA00004141"/>
    </source>
</evidence>
<sequence length="275" mass="30989">MAATGTLYIDKKSPIHSLDGSIKLLMLLVWTAVAFMFIDIRVFLALIAGGAFLIRMANITFKEVKPLVVFLLIFTLFNSAFLITITPAYGSELIGQYTPVFNILGRPLTYETLWFAVTLSLKYLSILPITIIFIFTTHPSRFASSLNKIGVSYKIAYAVNIALRYIPDVRDEFVNIMHAQEARGVAFRKGEDSLINRFKNYNTILIPLVLSSLNRVEVVSNAMNLRGFGSEKTRSWYNGKKYGKFDFLAIALLMIGAVAGILINKFYLSGFWYPF</sequence>
<evidence type="ECO:0000313" key="7">
    <source>
        <dbReference type="Proteomes" id="UP000263486"/>
    </source>
</evidence>
<evidence type="ECO:0000313" key="6">
    <source>
        <dbReference type="EMBL" id="REI39268.1"/>
    </source>
</evidence>
<reference evidence="6 7" key="1">
    <citation type="submission" date="2018-08" db="EMBL/GenBank/DDBJ databases">
        <title>Draft genome sequence of Psychrilyobacter sp. strain SD5 isolated from Black Sea water.</title>
        <authorList>
            <person name="Yadav S."/>
            <person name="Villanueva L."/>
            <person name="Damste J.S.S."/>
        </authorList>
    </citation>
    <scope>NUCLEOTIDE SEQUENCE [LARGE SCALE GENOMIC DNA]</scope>
    <source>
        <strain evidence="6 7">SD5</strain>
    </source>
</reference>
<comment type="subcellular location">
    <subcellularLocation>
        <location evidence="1">Membrane</location>
        <topology evidence="1">Multi-pass membrane protein</topology>
    </subcellularLocation>
</comment>
<keyword evidence="4 5" id="KW-0472">Membrane</keyword>
<protein>
    <submittedName>
        <fullName evidence="6">Energy-coupling factor transporter transmembrane protein EcfT</fullName>
    </submittedName>
</protein>
<feature type="transmembrane region" description="Helical" evidence="5">
    <location>
        <begin position="66"/>
        <end position="89"/>
    </location>
</feature>
<dbReference type="InterPro" id="IPR003339">
    <property type="entry name" value="ABC/ECF_trnsptr_transmembrane"/>
</dbReference>
<feature type="transmembrane region" description="Helical" evidence="5">
    <location>
        <begin position="247"/>
        <end position="268"/>
    </location>
</feature>